<dbReference type="InterPro" id="IPR047854">
    <property type="entry name" value="RFC_lid"/>
</dbReference>
<dbReference type="Gene3D" id="3.40.50.300">
    <property type="entry name" value="P-loop containing nucleotide triphosphate hydrolases"/>
    <property type="match status" value="1"/>
</dbReference>
<dbReference type="GO" id="GO:0003689">
    <property type="term" value="F:DNA clamp loader activity"/>
    <property type="evidence" value="ECO:0007669"/>
    <property type="project" value="TreeGrafter"/>
</dbReference>
<dbReference type="Gene3D" id="1.20.272.10">
    <property type="match status" value="1"/>
</dbReference>
<protein>
    <submittedName>
        <fullName evidence="7">Replication factor C subunit 5 (Trinotate prediction)</fullName>
    </submittedName>
</protein>
<dbReference type="AlphaFoldDB" id="A0A6G3MIJ9"/>
<dbReference type="SUPFAM" id="SSF48019">
    <property type="entry name" value="post-AAA+ oligomerization domain-like"/>
    <property type="match status" value="1"/>
</dbReference>
<organism evidence="7">
    <name type="scientific">Henneguya salminicola</name>
    <name type="common">Myxosporean</name>
    <dbReference type="NCBI Taxonomy" id="69463"/>
    <lineage>
        <taxon>Eukaryota</taxon>
        <taxon>Metazoa</taxon>
        <taxon>Cnidaria</taxon>
        <taxon>Myxozoa</taxon>
        <taxon>Myxosporea</taxon>
        <taxon>Bivalvulida</taxon>
        <taxon>Platysporina</taxon>
        <taxon>Myxobolidae</taxon>
        <taxon>Henneguya</taxon>
    </lineage>
</organism>
<proteinExistence type="inferred from homology"/>
<evidence type="ECO:0000256" key="5">
    <source>
        <dbReference type="ARBA" id="ARBA00023242"/>
    </source>
</evidence>
<evidence type="ECO:0000256" key="2">
    <source>
        <dbReference type="ARBA" id="ARBA00022705"/>
    </source>
</evidence>
<dbReference type="InterPro" id="IPR050238">
    <property type="entry name" value="DNA_Rep/Repair_Clamp_Loader"/>
</dbReference>
<dbReference type="InterPro" id="IPR008921">
    <property type="entry name" value="DNA_pol3_clamp-load_cplx_C"/>
</dbReference>
<keyword evidence="3" id="KW-0547">Nucleotide-binding</keyword>
<dbReference type="PANTHER" id="PTHR11669:SF9">
    <property type="entry name" value="REPLICATION FACTOR C SUBUNIT 5"/>
    <property type="match status" value="1"/>
</dbReference>
<dbReference type="Pfam" id="PF21960">
    <property type="entry name" value="RCF1-5-like_lid"/>
    <property type="match status" value="1"/>
</dbReference>
<dbReference type="InterPro" id="IPR013748">
    <property type="entry name" value="Rep_factorC_C"/>
</dbReference>
<dbReference type="GO" id="GO:0005634">
    <property type="term" value="C:nucleus"/>
    <property type="evidence" value="ECO:0007669"/>
    <property type="project" value="UniProtKB-SubCell"/>
</dbReference>
<reference evidence="7" key="1">
    <citation type="submission" date="2018-11" db="EMBL/GenBank/DDBJ databases">
        <title>Henneguya salminicola genome and transcriptome.</title>
        <authorList>
            <person name="Yahalomi D."/>
            <person name="Atkinson S.D."/>
            <person name="Neuhof M."/>
            <person name="Chang E.S."/>
            <person name="Philippe H."/>
            <person name="Cartwright P."/>
            <person name="Bartholomew J.L."/>
            <person name="Huchon D."/>
        </authorList>
    </citation>
    <scope>NUCLEOTIDE SEQUENCE</scope>
    <source>
        <strain evidence="7">Hz1</strain>
        <tissue evidence="7">Whole</tissue>
    </source>
</reference>
<evidence type="ECO:0000256" key="4">
    <source>
        <dbReference type="ARBA" id="ARBA00022840"/>
    </source>
</evidence>
<comment type="similarity">
    <text evidence="1">Belongs to the activator 1 small subunits family.</text>
</comment>
<feature type="domain" description="Replication factor C C-terminal" evidence="6">
    <location>
        <begin position="113"/>
        <end position="198"/>
    </location>
</feature>
<keyword evidence="4" id="KW-0067">ATP-binding</keyword>
<dbReference type="GO" id="GO:0005663">
    <property type="term" value="C:DNA replication factor C complex"/>
    <property type="evidence" value="ECO:0007669"/>
    <property type="project" value="TreeGrafter"/>
</dbReference>
<dbReference type="EMBL" id="GHBP01005255">
    <property type="protein sequence ID" value="NDJ93837.1"/>
    <property type="molecule type" value="Transcribed_RNA"/>
</dbReference>
<dbReference type="CDD" id="cd18140">
    <property type="entry name" value="HLD_clamp_RFC"/>
    <property type="match status" value="1"/>
</dbReference>
<dbReference type="InterPro" id="IPR027417">
    <property type="entry name" value="P-loop_NTPase"/>
</dbReference>
<dbReference type="GO" id="GO:0006261">
    <property type="term" value="P:DNA-templated DNA replication"/>
    <property type="evidence" value="ECO:0007669"/>
    <property type="project" value="TreeGrafter"/>
</dbReference>
<keyword evidence="5" id="KW-0539">Nucleus</keyword>
<evidence type="ECO:0000259" key="6">
    <source>
        <dbReference type="Pfam" id="PF08542"/>
    </source>
</evidence>
<dbReference type="SUPFAM" id="SSF52540">
    <property type="entry name" value="P-loop containing nucleoside triphosphate hydrolases"/>
    <property type="match status" value="1"/>
</dbReference>
<dbReference type="GO" id="GO:0005524">
    <property type="term" value="F:ATP binding"/>
    <property type="evidence" value="ECO:0007669"/>
    <property type="project" value="UniProtKB-KW"/>
</dbReference>
<accession>A0A6G3MIJ9</accession>
<dbReference type="Pfam" id="PF08542">
    <property type="entry name" value="Rep_fac_C"/>
    <property type="match status" value="1"/>
</dbReference>
<dbReference type="FunFam" id="1.10.8.60:FF:000012">
    <property type="entry name" value="Replication factor C subunit 4"/>
    <property type="match status" value="1"/>
</dbReference>
<evidence type="ECO:0000313" key="7">
    <source>
        <dbReference type="EMBL" id="NDJ93837.1"/>
    </source>
</evidence>
<sequence>MTNDAQNALRRIIEKYTKNVRFCLICNYLTGIIPAIQSRCMRFRFFPLAELPMKNRLMNIIQSENVQYDDDGLNSIIRASGGDMRKALNTLQTTYMSHGLITEDNVKLCTGYPSRKDISYMLDMLFNSDLKTCYNHFLKCTIFQGVTLSDIIKELFIELKTLSLPPVIMSRLIESMSNVEYNASTGAHNKIHISALVSCFYRARAELEQSC</sequence>
<dbReference type="GO" id="GO:0006281">
    <property type="term" value="P:DNA repair"/>
    <property type="evidence" value="ECO:0007669"/>
    <property type="project" value="TreeGrafter"/>
</dbReference>
<dbReference type="PANTHER" id="PTHR11669">
    <property type="entry name" value="REPLICATION FACTOR C / DNA POLYMERASE III GAMMA-TAU SUBUNIT"/>
    <property type="match status" value="1"/>
</dbReference>
<dbReference type="GO" id="GO:0003677">
    <property type="term" value="F:DNA binding"/>
    <property type="evidence" value="ECO:0007669"/>
    <property type="project" value="InterPro"/>
</dbReference>
<evidence type="ECO:0000256" key="3">
    <source>
        <dbReference type="ARBA" id="ARBA00022741"/>
    </source>
</evidence>
<evidence type="ECO:0000256" key="1">
    <source>
        <dbReference type="ARBA" id="ARBA00005378"/>
    </source>
</evidence>
<name>A0A6G3MIJ9_HENSL</name>
<keyword evidence="2" id="KW-0235">DNA replication</keyword>
<dbReference type="Gene3D" id="1.10.8.60">
    <property type="match status" value="1"/>
</dbReference>